<dbReference type="PRINTS" id="PR00145">
    <property type="entry name" value="ARGSUCLYASE"/>
</dbReference>
<keyword evidence="4" id="KW-0413">Isomerase</keyword>
<reference evidence="4 5" key="1">
    <citation type="submission" date="2016-09" db="EMBL/GenBank/DDBJ databases">
        <title>Rhizobium sp. nov., a novel species isolated from the rice rhizosphere.</title>
        <authorList>
            <person name="Zhao J."/>
            <person name="Zhang X."/>
        </authorList>
    </citation>
    <scope>NUCLEOTIDE SEQUENCE [LARGE SCALE GENOMIC DNA]</scope>
    <source>
        <strain evidence="4 5">1.7048</strain>
    </source>
</reference>
<evidence type="ECO:0000256" key="1">
    <source>
        <dbReference type="ARBA" id="ARBA00034772"/>
    </source>
</evidence>
<dbReference type="EC" id="5.5.1.2" evidence="2"/>
<evidence type="ECO:0000313" key="5">
    <source>
        <dbReference type="Proteomes" id="UP000186364"/>
    </source>
</evidence>
<dbReference type="GO" id="GO:0047472">
    <property type="term" value="F:3-carboxy-cis,cis-muconate cycloisomerase activity"/>
    <property type="evidence" value="ECO:0007669"/>
    <property type="project" value="UniProtKB-UniRule"/>
</dbReference>
<keyword evidence="5" id="KW-1185">Reference proteome</keyword>
<name>A0A1Q9B3G7_9HYPH</name>
<gene>
    <name evidence="4" type="ORF">BJF93_12395</name>
</gene>
<dbReference type="InterPro" id="IPR022761">
    <property type="entry name" value="Fumarate_lyase_N"/>
</dbReference>
<dbReference type="PROSITE" id="PS00163">
    <property type="entry name" value="FUMARATE_LYASES"/>
    <property type="match status" value="1"/>
</dbReference>
<dbReference type="AlphaFoldDB" id="A0A1Q9B3G7"/>
<accession>A0A1Q9B3G7</accession>
<dbReference type="NCBIfam" id="NF004631">
    <property type="entry name" value="PRK05975.1"/>
    <property type="match status" value="1"/>
</dbReference>
<evidence type="ECO:0000259" key="3">
    <source>
        <dbReference type="Pfam" id="PF00206"/>
    </source>
</evidence>
<dbReference type="Proteomes" id="UP000186364">
    <property type="component" value="Unassembled WGS sequence"/>
</dbReference>
<evidence type="ECO:0000256" key="2">
    <source>
        <dbReference type="NCBIfam" id="TIGR02426"/>
    </source>
</evidence>
<comment type="caution">
    <text evidence="4">The sequence shown here is derived from an EMBL/GenBank/DDBJ whole genome shotgun (WGS) entry which is preliminary data.</text>
</comment>
<dbReference type="PRINTS" id="PR00149">
    <property type="entry name" value="FUMRATELYASE"/>
</dbReference>
<dbReference type="PANTHER" id="PTHR43172">
    <property type="entry name" value="ADENYLOSUCCINATE LYASE"/>
    <property type="match status" value="1"/>
</dbReference>
<dbReference type="RefSeq" id="WP_075625416.1">
    <property type="nucleotide sequence ID" value="NZ_FOAM01000025.1"/>
</dbReference>
<dbReference type="NCBIfam" id="TIGR02426">
    <property type="entry name" value="protocat_pcaB"/>
    <property type="match status" value="1"/>
</dbReference>
<dbReference type="InterPro" id="IPR008948">
    <property type="entry name" value="L-Aspartase-like"/>
</dbReference>
<dbReference type="PANTHER" id="PTHR43172:SF2">
    <property type="entry name" value="ADENYLOSUCCINATE LYASE C-TERMINAL DOMAIN-CONTAINING PROTEIN"/>
    <property type="match status" value="1"/>
</dbReference>
<dbReference type="InterPro" id="IPR020557">
    <property type="entry name" value="Fumarate_lyase_CS"/>
</dbReference>
<dbReference type="EMBL" id="MKIP01000023">
    <property type="protein sequence ID" value="OLP62604.1"/>
    <property type="molecule type" value="Genomic_DNA"/>
</dbReference>
<dbReference type="SUPFAM" id="SSF48557">
    <property type="entry name" value="L-aspartase-like"/>
    <property type="match status" value="1"/>
</dbReference>
<sequence>MSLSPFEHPFLAGLFGDAELAALFTAEADIAAMLRFEIALAQAEADCGVFAQETAVAIAKGLEGFKPDMDGLREGTAKDGVVIPEFVRQLRRTVGGEAAETVHFGATSQDVIDTSLMLRLKPASDVLKDRLTLVTDALSVLAERDGARSMMGHTRMQAAITITAADRVASWRALLMRSTDRLASYAEQGFAVQLGGAAGTLDKLGEKGAAVRARLAEILGLADRPQWQSQRDGLAEFAGLLSLVTGSLGKLGQDIALMAELGGEIRLSGGGGSSAMPHKQNPVAAELLVTLARFNATQVSAMHQALVHEQERSGAAWGLEWLTLPQMVMTTGVALTTANRLLGQIERMGRMPPGAERMATS</sequence>
<evidence type="ECO:0000313" key="4">
    <source>
        <dbReference type="EMBL" id="OLP62604.1"/>
    </source>
</evidence>
<dbReference type="Pfam" id="PF00206">
    <property type="entry name" value="Lyase_1"/>
    <property type="match status" value="1"/>
</dbReference>
<dbReference type="InterPro" id="IPR012789">
    <property type="entry name" value="Protocat_PcaB-like"/>
</dbReference>
<proteinExistence type="inferred from homology"/>
<feature type="domain" description="Fumarate lyase N-terminal" evidence="3">
    <location>
        <begin position="23"/>
        <end position="291"/>
    </location>
</feature>
<comment type="similarity">
    <text evidence="1">Belongs to the class-II fumarase/aspartase family.</text>
</comment>
<protein>
    <recommendedName>
        <fullName evidence="2">3-carboxy-cis,cis-muconate cycloisomerase</fullName>
        <ecNumber evidence="2">5.5.1.2</ecNumber>
    </recommendedName>
</protein>
<dbReference type="InterPro" id="IPR000362">
    <property type="entry name" value="Fumarate_lyase_fam"/>
</dbReference>
<dbReference type="GO" id="GO:0019619">
    <property type="term" value="P:3,4-dihydroxybenzoate catabolic process"/>
    <property type="evidence" value="ECO:0007669"/>
    <property type="project" value="InterPro"/>
</dbReference>
<dbReference type="GO" id="GO:0016829">
    <property type="term" value="F:lyase activity"/>
    <property type="evidence" value="ECO:0007669"/>
    <property type="project" value="UniProtKB-ARBA"/>
</dbReference>
<organism evidence="4 5">
    <name type="scientific">Xaviernesmea oryzae</name>
    <dbReference type="NCBI Taxonomy" id="464029"/>
    <lineage>
        <taxon>Bacteria</taxon>
        <taxon>Pseudomonadati</taxon>
        <taxon>Pseudomonadota</taxon>
        <taxon>Alphaproteobacteria</taxon>
        <taxon>Hyphomicrobiales</taxon>
        <taxon>Rhizobiaceae</taxon>
        <taxon>Rhizobium/Agrobacterium group</taxon>
        <taxon>Xaviernesmea</taxon>
    </lineage>
</organism>
<dbReference type="OrthoDB" id="9768878at2"/>
<dbReference type="Gene3D" id="1.20.200.10">
    <property type="entry name" value="Fumarase/aspartase (Central domain)"/>
    <property type="match status" value="1"/>
</dbReference>